<sequence>MIGEDLQKFFGSRVMRTIAIAEAHHQKNYFIGINLDIKSAYDSVYIDGLVLKCLQLGITGNISKLIHQFLHDRTLQIRWRNSLLNTKVIQKGLAQESALSPVMFDFCETLDEGVKCSIFADDIFIYCSPLEYIEKKLQNTMENVYKWCTYWKLSISPEKRAIADTKKRIAFYHPHLLRRFSPSLEGLNKIFGNYLL</sequence>
<feature type="domain" description="Reverse transcriptase" evidence="1">
    <location>
        <begin position="1"/>
        <end position="176"/>
    </location>
</feature>
<reference evidence="2 3" key="1">
    <citation type="journal article" date="2019" name="Sci. Rep.">
        <title>Orb-weaving spider Araneus ventricosus genome elucidates the spidroin gene catalogue.</title>
        <authorList>
            <person name="Kono N."/>
            <person name="Nakamura H."/>
            <person name="Ohtoshi R."/>
            <person name="Moran D.A.P."/>
            <person name="Shinohara A."/>
            <person name="Yoshida Y."/>
            <person name="Fujiwara M."/>
            <person name="Mori M."/>
            <person name="Tomita M."/>
            <person name="Arakawa K."/>
        </authorList>
    </citation>
    <scope>NUCLEOTIDE SEQUENCE [LARGE SCALE GENOMIC DNA]</scope>
</reference>
<organism evidence="2 3">
    <name type="scientific">Araneus ventricosus</name>
    <name type="common">Orbweaver spider</name>
    <name type="synonym">Epeira ventricosa</name>
    <dbReference type="NCBI Taxonomy" id="182803"/>
    <lineage>
        <taxon>Eukaryota</taxon>
        <taxon>Metazoa</taxon>
        <taxon>Ecdysozoa</taxon>
        <taxon>Arthropoda</taxon>
        <taxon>Chelicerata</taxon>
        <taxon>Arachnida</taxon>
        <taxon>Araneae</taxon>
        <taxon>Araneomorphae</taxon>
        <taxon>Entelegynae</taxon>
        <taxon>Araneoidea</taxon>
        <taxon>Araneidae</taxon>
        <taxon>Araneus</taxon>
    </lineage>
</organism>
<evidence type="ECO:0000259" key="1">
    <source>
        <dbReference type="PROSITE" id="PS50878"/>
    </source>
</evidence>
<keyword evidence="3" id="KW-1185">Reference proteome</keyword>
<evidence type="ECO:0000313" key="2">
    <source>
        <dbReference type="EMBL" id="GBM21307.1"/>
    </source>
</evidence>
<dbReference type="EMBL" id="BGPR01000457">
    <property type="protein sequence ID" value="GBM21307.1"/>
    <property type="molecule type" value="Genomic_DNA"/>
</dbReference>
<dbReference type="Proteomes" id="UP000499080">
    <property type="component" value="Unassembled WGS sequence"/>
</dbReference>
<dbReference type="Pfam" id="PF00078">
    <property type="entry name" value="RVT_1"/>
    <property type="match status" value="1"/>
</dbReference>
<dbReference type="AlphaFoldDB" id="A0A4Y2DY91"/>
<dbReference type="InterPro" id="IPR000477">
    <property type="entry name" value="RT_dom"/>
</dbReference>
<protein>
    <recommendedName>
        <fullName evidence="1">Reverse transcriptase domain-containing protein</fullName>
    </recommendedName>
</protein>
<name>A0A4Y2DY91_ARAVE</name>
<comment type="caution">
    <text evidence="2">The sequence shown here is derived from an EMBL/GenBank/DDBJ whole genome shotgun (WGS) entry which is preliminary data.</text>
</comment>
<dbReference type="OrthoDB" id="1937528at2759"/>
<gene>
    <name evidence="2" type="ORF">AVEN_149884_1</name>
</gene>
<proteinExistence type="predicted"/>
<dbReference type="PROSITE" id="PS50878">
    <property type="entry name" value="RT_POL"/>
    <property type="match status" value="1"/>
</dbReference>
<evidence type="ECO:0000313" key="3">
    <source>
        <dbReference type="Proteomes" id="UP000499080"/>
    </source>
</evidence>
<accession>A0A4Y2DY91</accession>